<organism evidence="2 3">
    <name type="scientific">Leeia speluncae</name>
    <dbReference type="NCBI Taxonomy" id="2884804"/>
    <lineage>
        <taxon>Bacteria</taxon>
        <taxon>Pseudomonadati</taxon>
        <taxon>Pseudomonadota</taxon>
        <taxon>Betaproteobacteria</taxon>
        <taxon>Neisseriales</taxon>
        <taxon>Leeiaceae</taxon>
        <taxon>Leeia</taxon>
    </lineage>
</organism>
<gene>
    <name evidence="2" type="ORF">LIN78_02030</name>
</gene>
<evidence type="ECO:0000259" key="1">
    <source>
        <dbReference type="Pfam" id="PF08765"/>
    </source>
</evidence>
<dbReference type="Pfam" id="PF08765">
    <property type="entry name" value="Mor"/>
    <property type="match status" value="1"/>
</dbReference>
<reference evidence="2" key="1">
    <citation type="submission" date="2021-10" db="EMBL/GenBank/DDBJ databases">
        <title>The complete genome sequence of Leeia sp. TBRC 13508.</title>
        <authorList>
            <person name="Charoenyingcharoen P."/>
            <person name="Yukphan P."/>
        </authorList>
    </citation>
    <scope>NUCLEOTIDE SEQUENCE</scope>
    <source>
        <strain evidence="2">TBRC 13508</strain>
    </source>
</reference>
<evidence type="ECO:0000313" key="2">
    <source>
        <dbReference type="EMBL" id="MCB6182334.1"/>
    </source>
</evidence>
<comment type="caution">
    <text evidence="2">The sequence shown here is derived from an EMBL/GenBank/DDBJ whole genome shotgun (WGS) entry which is preliminary data.</text>
</comment>
<proteinExistence type="predicted"/>
<evidence type="ECO:0000313" key="3">
    <source>
        <dbReference type="Proteomes" id="UP001165395"/>
    </source>
</evidence>
<dbReference type="SUPFAM" id="SSF46689">
    <property type="entry name" value="Homeodomain-like"/>
    <property type="match status" value="1"/>
</dbReference>
<dbReference type="EMBL" id="JAJBZT010000001">
    <property type="protein sequence ID" value="MCB6182334.1"/>
    <property type="molecule type" value="Genomic_DNA"/>
</dbReference>
<feature type="domain" description="Mor transcription activator" evidence="1">
    <location>
        <begin position="58"/>
        <end position="150"/>
    </location>
</feature>
<sequence length="151" mass="16837">MNQRVNIADLASVAHVLPENAQLLVRLIGVQKTLLLVERYGGQTFPISKNKTFAGNIRYQAIAEEVGILAADILTKHFGGEALYIPNCKDAIRETRNRMIRTEFDKHSNEIGVNATVANLATSFGLSDRMIWRILKEVDKVSVNAQQISLF</sequence>
<dbReference type="RefSeq" id="WP_227177955.1">
    <property type="nucleotide sequence ID" value="NZ_JAJBZT010000001.1"/>
</dbReference>
<keyword evidence="3" id="KW-1185">Reference proteome</keyword>
<dbReference type="Proteomes" id="UP001165395">
    <property type="component" value="Unassembled WGS sequence"/>
</dbReference>
<dbReference type="InterPro" id="IPR014875">
    <property type="entry name" value="Mor_transcription_activator"/>
</dbReference>
<dbReference type="Gene3D" id="1.10.10.60">
    <property type="entry name" value="Homeodomain-like"/>
    <property type="match status" value="1"/>
</dbReference>
<accession>A0ABS8D2B5</accession>
<dbReference type="InterPro" id="IPR009057">
    <property type="entry name" value="Homeodomain-like_sf"/>
</dbReference>
<name>A0ABS8D2B5_9NEIS</name>
<protein>
    <submittedName>
        <fullName evidence="2">DNA transposition protein</fullName>
    </submittedName>
</protein>